<proteinExistence type="predicted"/>
<accession>A0A645CAM1</accession>
<gene>
    <name evidence="1" type="ORF">SDC9_120962</name>
</gene>
<comment type="caution">
    <text evidence="1">The sequence shown here is derived from an EMBL/GenBank/DDBJ whole genome shotgun (WGS) entry which is preliminary data.</text>
</comment>
<dbReference type="AlphaFoldDB" id="A0A645CAM1"/>
<name>A0A645CAM1_9ZZZZ</name>
<organism evidence="1">
    <name type="scientific">bioreactor metagenome</name>
    <dbReference type="NCBI Taxonomy" id="1076179"/>
    <lineage>
        <taxon>unclassified sequences</taxon>
        <taxon>metagenomes</taxon>
        <taxon>ecological metagenomes</taxon>
    </lineage>
</organism>
<dbReference type="EMBL" id="VSSQ01025680">
    <property type="protein sequence ID" value="MPM73977.1"/>
    <property type="molecule type" value="Genomic_DNA"/>
</dbReference>
<sequence length="86" mass="9852">MKCPACGYIVFDSEEDEALAQITEMESKPLTWNERINQMTVEEKATWLYDMDVCRISSISVEECNSYRHCTECMKNMLNSAAEAGK</sequence>
<protein>
    <submittedName>
        <fullName evidence="1">Uncharacterized protein</fullName>
    </submittedName>
</protein>
<reference evidence="1" key="1">
    <citation type="submission" date="2019-08" db="EMBL/GenBank/DDBJ databases">
        <authorList>
            <person name="Kucharzyk K."/>
            <person name="Murdoch R.W."/>
            <person name="Higgins S."/>
            <person name="Loffler F."/>
        </authorList>
    </citation>
    <scope>NUCLEOTIDE SEQUENCE</scope>
</reference>
<evidence type="ECO:0000313" key="1">
    <source>
        <dbReference type="EMBL" id="MPM73977.1"/>
    </source>
</evidence>